<sequence length="130" mass="13322">MLKFVKTLVFVMLALIVVGLGALGYGLYSRSGTSGEAAESGAPGRIVPTEGIPAPPAEPGASAALHDPAFFGMLFLDEPAGTEIRSMVVSGNTLVVELVGGPQARPNRLVVLDLATGQVRGRINLGSALH</sequence>
<proteinExistence type="predicted"/>
<evidence type="ECO:0000313" key="3">
    <source>
        <dbReference type="Proteomes" id="UP000631034"/>
    </source>
</evidence>
<dbReference type="Proteomes" id="UP000631034">
    <property type="component" value="Unassembled WGS sequence"/>
</dbReference>
<dbReference type="EMBL" id="JACZHT010000006">
    <property type="protein sequence ID" value="MBE1237670.1"/>
    <property type="molecule type" value="Genomic_DNA"/>
</dbReference>
<evidence type="ECO:0000256" key="1">
    <source>
        <dbReference type="SAM" id="MobiDB-lite"/>
    </source>
</evidence>
<accession>A0A8J6YNC0</accession>
<dbReference type="RefSeq" id="WP_192534675.1">
    <property type="nucleotide sequence ID" value="NZ_JACZHT010000006.1"/>
</dbReference>
<reference evidence="2" key="1">
    <citation type="submission" date="2020-10" db="EMBL/GenBank/DDBJ databases">
        <title>Genome sequence of the unusual species of purple photosynthetic bacteria, Phaeovibrio sulfidiphilus DSM 23193, type strain.</title>
        <authorList>
            <person name="Kyndt J.A."/>
            <person name="Meyer T.E."/>
        </authorList>
    </citation>
    <scope>NUCLEOTIDE SEQUENCE</scope>
    <source>
        <strain evidence="2">DSM 23193</strain>
    </source>
</reference>
<comment type="caution">
    <text evidence="2">The sequence shown here is derived from an EMBL/GenBank/DDBJ whole genome shotgun (WGS) entry which is preliminary data.</text>
</comment>
<dbReference type="AlphaFoldDB" id="A0A8J6YNC0"/>
<protein>
    <submittedName>
        <fullName evidence="2">Uncharacterized protein</fullName>
    </submittedName>
</protein>
<name>A0A8J6YNC0_9PROT</name>
<evidence type="ECO:0000313" key="2">
    <source>
        <dbReference type="EMBL" id="MBE1237670.1"/>
    </source>
</evidence>
<feature type="region of interest" description="Disordered" evidence="1">
    <location>
        <begin position="37"/>
        <end position="59"/>
    </location>
</feature>
<organism evidence="2 3">
    <name type="scientific">Phaeovibrio sulfidiphilus</name>
    <dbReference type="NCBI Taxonomy" id="1220600"/>
    <lineage>
        <taxon>Bacteria</taxon>
        <taxon>Pseudomonadati</taxon>
        <taxon>Pseudomonadota</taxon>
        <taxon>Alphaproteobacteria</taxon>
        <taxon>Rhodospirillales</taxon>
        <taxon>Rhodospirillaceae</taxon>
        <taxon>Phaeovibrio</taxon>
    </lineage>
</organism>
<gene>
    <name evidence="2" type="ORF">IHV25_08415</name>
</gene>
<keyword evidence="3" id="KW-1185">Reference proteome</keyword>